<keyword evidence="3" id="KW-1185">Reference proteome</keyword>
<reference evidence="2" key="2">
    <citation type="submission" date="2020-05" db="UniProtKB">
        <authorList>
            <consortium name="EnsemblMetazoa"/>
        </authorList>
    </citation>
    <scope>IDENTIFICATION</scope>
    <source>
        <strain evidence="2">wikel</strain>
    </source>
</reference>
<dbReference type="PaxDb" id="6945-B7P3Y0"/>
<dbReference type="HOGENOM" id="CLU_2833970_0_0_1"/>
<proteinExistence type="predicted"/>
<dbReference type="EnsemblMetazoa" id="ISCW000878-RA">
    <property type="protein sequence ID" value="ISCW000878-PA"/>
    <property type="gene ID" value="ISCW000878"/>
</dbReference>
<dbReference type="VEuPathDB" id="VectorBase:ISCI000878"/>
<evidence type="ECO:0000313" key="1">
    <source>
        <dbReference type="EMBL" id="EEC01302.1"/>
    </source>
</evidence>
<dbReference type="Proteomes" id="UP000001555">
    <property type="component" value="Unassembled WGS sequence"/>
</dbReference>
<evidence type="ECO:0000313" key="2">
    <source>
        <dbReference type="EnsemblMetazoa" id="ISCW000878-PA"/>
    </source>
</evidence>
<dbReference type="AlphaFoldDB" id="B7P3Y0"/>
<accession>B7P3Y0</accession>
<evidence type="ECO:0000313" key="3">
    <source>
        <dbReference type="Proteomes" id="UP000001555"/>
    </source>
</evidence>
<name>B7P3Y0_IXOSC</name>
<dbReference type="EMBL" id="DS631374">
    <property type="protein sequence ID" value="EEC01302.1"/>
    <property type="molecule type" value="Genomic_DNA"/>
</dbReference>
<organism>
    <name type="scientific">Ixodes scapularis</name>
    <name type="common">Black-legged tick</name>
    <name type="synonym">Deer tick</name>
    <dbReference type="NCBI Taxonomy" id="6945"/>
    <lineage>
        <taxon>Eukaryota</taxon>
        <taxon>Metazoa</taxon>
        <taxon>Ecdysozoa</taxon>
        <taxon>Arthropoda</taxon>
        <taxon>Chelicerata</taxon>
        <taxon>Arachnida</taxon>
        <taxon>Acari</taxon>
        <taxon>Parasitiformes</taxon>
        <taxon>Ixodida</taxon>
        <taxon>Ixodoidea</taxon>
        <taxon>Ixodidae</taxon>
        <taxon>Ixodinae</taxon>
        <taxon>Ixodes</taxon>
    </lineage>
</organism>
<sequence length="66" mass="7534">MFKESRVKLSTRVALSIIIEETRCNRIEVLQKATGGSDMGMDISLFARLETEENTAVLPIQYRMNQ</sequence>
<protein>
    <submittedName>
        <fullName evidence="1 2">Uncharacterized protein</fullName>
    </submittedName>
</protein>
<reference evidence="1 3" key="1">
    <citation type="submission" date="2008-03" db="EMBL/GenBank/DDBJ databases">
        <title>Annotation of Ixodes scapularis.</title>
        <authorList>
            <consortium name="Ixodes scapularis Genome Project Consortium"/>
            <person name="Caler E."/>
            <person name="Hannick L.I."/>
            <person name="Bidwell S."/>
            <person name="Joardar V."/>
            <person name="Thiagarajan M."/>
            <person name="Amedeo P."/>
            <person name="Galinsky K.J."/>
            <person name="Schobel S."/>
            <person name="Inman J."/>
            <person name="Hostetler J."/>
            <person name="Miller J."/>
            <person name="Hammond M."/>
            <person name="Megy K."/>
            <person name="Lawson D."/>
            <person name="Kodira C."/>
            <person name="Sutton G."/>
            <person name="Meyer J."/>
            <person name="Hill C.A."/>
            <person name="Birren B."/>
            <person name="Nene V."/>
            <person name="Collins F."/>
            <person name="Alarcon-Chaidez F."/>
            <person name="Wikel S."/>
            <person name="Strausberg R."/>
        </authorList>
    </citation>
    <scope>NUCLEOTIDE SEQUENCE [LARGE SCALE GENOMIC DNA]</scope>
    <source>
        <strain evidence="3">Wikel</strain>
        <strain evidence="1">Wikel colony</strain>
    </source>
</reference>
<dbReference type="EMBL" id="ABJB011089542">
    <property type="status" value="NOT_ANNOTATED_CDS"/>
    <property type="molecule type" value="Genomic_DNA"/>
</dbReference>
<dbReference type="InParanoid" id="B7P3Y0"/>
<dbReference type="VEuPathDB" id="VectorBase:ISCW000878"/>
<gene>
    <name evidence="1" type="ORF">IscW_ISCW000878</name>
</gene>